<sequence>MTIYSQVFESKNEHSAKRMGSGGLDVLSTPSLVAFMENACFQFTEESLNDSQLSTVGTEISIQHLKASKITEPVTVTITALKEEGRRYDFRLEAFVNEQLIAKACHTRVRIEMDKFLSKL</sequence>
<dbReference type="AlphaFoldDB" id="A0A1L8MN94"/>
<evidence type="ECO:0000259" key="1">
    <source>
        <dbReference type="Pfam" id="PF22636"/>
    </source>
</evidence>
<dbReference type="RefSeq" id="WP_071792873.1">
    <property type="nucleotide sequence ID" value="NZ_LZDD01000001.1"/>
</dbReference>
<reference evidence="3" key="1">
    <citation type="submission" date="2016-06" db="EMBL/GenBank/DDBJ databases">
        <authorList>
            <person name="de Vries S.P.W."/>
            <person name="Hadjirin N.F."/>
            <person name="Lay E.M."/>
            <person name="Zadoks R.N."/>
            <person name="Peacock S.J."/>
            <person name="Parkhill J."/>
            <person name="Grant A.J."/>
            <person name="Mcdougall S."/>
            <person name="Holmes M.A."/>
        </authorList>
    </citation>
    <scope>NUCLEOTIDE SEQUENCE [LARGE SCALE GENOMIC DNA]</scope>
    <source>
        <strain evidence="3">NZ1587</strain>
    </source>
</reference>
<name>A0A1L8MN94_9STRE</name>
<evidence type="ECO:0000313" key="3">
    <source>
        <dbReference type="Proteomes" id="UP000182015"/>
    </source>
</evidence>
<comment type="caution">
    <text evidence="2">The sequence shown here is derived from an EMBL/GenBank/DDBJ whole genome shotgun (WGS) entry which is preliminary data.</text>
</comment>
<proteinExistence type="predicted"/>
<evidence type="ECO:0000313" key="2">
    <source>
        <dbReference type="EMBL" id="OJF72218.1"/>
    </source>
</evidence>
<keyword evidence="3" id="KW-1185">Reference proteome</keyword>
<organism evidence="2 3">
    <name type="scientific">Streptococcus bovimastitidis</name>
    <dbReference type="NCBI Taxonomy" id="1856638"/>
    <lineage>
        <taxon>Bacteria</taxon>
        <taxon>Bacillati</taxon>
        <taxon>Bacillota</taxon>
        <taxon>Bacilli</taxon>
        <taxon>Lactobacillales</taxon>
        <taxon>Streptococcaceae</taxon>
        <taxon>Streptococcus</taxon>
    </lineage>
</organism>
<dbReference type="PANTHER" id="PTHR36934">
    <property type="entry name" value="BLR0278 PROTEIN"/>
    <property type="match status" value="1"/>
</dbReference>
<dbReference type="STRING" id="1856638.A9Q68_01355"/>
<protein>
    <submittedName>
        <fullName evidence="2">Diaminopimelate epimerase</fullName>
    </submittedName>
</protein>
<dbReference type="OrthoDB" id="6902891at2"/>
<dbReference type="InterPro" id="IPR054485">
    <property type="entry name" value="FlK-like_dom"/>
</dbReference>
<dbReference type="Proteomes" id="UP000182015">
    <property type="component" value="Unassembled WGS sequence"/>
</dbReference>
<accession>A0A1L8MN94</accession>
<dbReference type="PANTHER" id="PTHR36934:SF1">
    <property type="entry name" value="THIOESTERASE DOMAIN-CONTAINING PROTEIN"/>
    <property type="match status" value="1"/>
</dbReference>
<dbReference type="Gene3D" id="3.10.129.10">
    <property type="entry name" value="Hotdog Thioesterase"/>
    <property type="match status" value="1"/>
</dbReference>
<dbReference type="InterPro" id="IPR025540">
    <property type="entry name" value="FlK"/>
</dbReference>
<feature type="domain" description="Fluoroacetyl-CoA-specific thioesterase-like" evidence="1">
    <location>
        <begin position="13"/>
        <end position="112"/>
    </location>
</feature>
<dbReference type="EMBL" id="LZDD01000001">
    <property type="protein sequence ID" value="OJF72218.1"/>
    <property type="molecule type" value="Genomic_DNA"/>
</dbReference>
<dbReference type="SUPFAM" id="SSF54637">
    <property type="entry name" value="Thioesterase/thiol ester dehydrase-isomerase"/>
    <property type="match status" value="1"/>
</dbReference>
<dbReference type="Pfam" id="PF22636">
    <property type="entry name" value="FlK"/>
    <property type="match status" value="1"/>
</dbReference>
<dbReference type="InterPro" id="IPR029069">
    <property type="entry name" value="HotDog_dom_sf"/>
</dbReference>
<gene>
    <name evidence="2" type="ORF">A9Q68_01355</name>
</gene>